<gene>
    <name evidence="5" type="ORF">CV102_04695</name>
</gene>
<dbReference type="EMBL" id="PHNJ01000002">
    <property type="protein sequence ID" value="TYL39594.1"/>
    <property type="molecule type" value="Genomic_DNA"/>
</dbReference>
<evidence type="ECO:0000256" key="3">
    <source>
        <dbReference type="SAM" id="MobiDB-lite"/>
    </source>
</evidence>
<dbReference type="Proteomes" id="UP000766904">
    <property type="component" value="Unassembled WGS sequence"/>
</dbReference>
<dbReference type="PROSITE" id="PS51318">
    <property type="entry name" value="TAT"/>
    <property type="match status" value="1"/>
</dbReference>
<dbReference type="GO" id="GO:0006508">
    <property type="term" value="P:proteolysis"/>
    <property type="evidence" value="ECO:0007669"/>
    <property type="project" value="InterPro"/>
</dbReference>
<comment type="caution">
    <text evidence="5">The sequence shown here is derived from an EMBL/GenBank/DDBJ whole genome shotgun (WGS) entry which is preliminary data.</text>
</comment>
<evidence type="ECO:0000313" key="5">
    <source>
        <dbReference type="EMBL" id="TYL39594.1"/>
    </source>
</evidence>
<dbReference type="RefSeq" id="WP_148856731.1">
    <property type="nucleotide sequence ID" value="NZ_PHNJ01000002.1"/>
</dbReference>
<evidence type="ECO:0000259" key="4">
    <source>
        <dbReference type="Pfam" id="PF00326"/>
    </source>
</evidence>
<feature type="region of interest" description="Disordered" evidence="3">
    <location>
        <begin position="1"/>
        <end position="85"/>
    </location>
</feature>
<accession>A0A8J8TT85</accession>
<keyword evidence="6" id="KW-1185">Reference proteome</keyword>
<dbReference type="PANTHER" id="PTHR43037">
    <property type="entry name" value="UNNAMED PRODUCT-RELATED"/>
    <property type="match status" value="1"/>
</dbReference>
<keyword evidence="2" id="KW-0378">Hydrolase</keyword>
<organism evidence="5 6">
    <name type="scientific">Natronococcus pandeyae</name>
    <dbReference type="NCBI Taxonomy" id="2055836"/>
    <lineage>
        <taxon>Archaea</taxon>
        <taxon>Methanobacteriati</taxon>
        <taxon>Methanobacteriota</taxon>
        <taxon>Stenosarchaea group</taxon>
        <taxon>Halobacteria</taxon>
        <taxon>Halobacteriales</taxon>
        <taxon>Natrialbaceae</taxon>
        <taxon>Natronococcus</taxon>
    </lineage>
</organism>
<dbReference type="InterPro" id="IPR050955">
    <property type="entry name" value="Plant_Biomass_Hydrol_Est"/>
</dbReference>
<dbReference type="OrthoDB" id="227610at2157"/>
<evidence type="ECO:0000256" key="2">
    <source>
        <dbReference type="ARBA" id="ARBA00022801"/>
    </source>
</evidence>
<dbReference type="Gene3D" id="3.40.50.1820">
    <property type="entry name" value="alpha/beta hydrolase"/>
    <property type="match status" value="1"/>
</dbReference>
<keyword evidence="1" id="KW-0732">Signal</keyword>
<dbReference type="InterPro" id="IPR006311">
    <property type="entry name" value="TAT_signal"/>
</dbReference>
<dbReference type="InterPro" id="IPR001375">
    <property type="entry name" value="Peptidase_S9_cat"/>
</dbReference>
<proteinExistence type="predicted"/>
<dbReference type="AlphaFoldDB" id="A0A8J8TT85"/>
<protein>
    <recommendedName>
        <fullName evidence="4">Peptidase S9 prolyl oligopeptidase catalytic domain-containing protein</fullName>
    </recommendedName>
</protein>
<dbReference type="PANTHER" id="PTHR43037:SF5">
    <property type="entry name" value="FERULOYL ESTERASE"/>
    <property type="match status" value="1"/>
</dbReference>
<evidence type="ECO:0000256" key="1">
    <source>
        <dbReference type="ARBA" id="ARBA00022729"/>
    </source>
</evidence>
<feature type="domain" description="Peptidase S9 prolyl oligopeptidase catalytic" evidence="4">
    <location>
        <begin position="427"/>
        <end position="565"/>
    </location>
</feature>
<dbReference type="SUPFAM" id="SSF53474">
    <property type="entry name" value="alpha/beta-Hydrolases"/>
    <property type="match status" value="1"/>
</dbReference>
<feature type="compositionally biased region" description="Low complexity" evidence="3">
    <location>
        <begin position="23"/>
        <end position="34"/>
    </location>
</feature>
<name>A0A8J8TT85_9EURY</name>
<dbReference type="GO" id="GO:0008236">
    <property type="term" value="F:serine-type peptidase activity"/>
    <property type="evidence" value="ECO:0007669"/>
    <property type="project" value="InterPro"/>
</dbReference>
<sequence length="744" mass="81665">MSEDNTTQQPLDSSRDPSRRSLLRTAGTATAAGLLGTGLGTGVTAAGGDCPGADHLESPRPGPEVLYEDPVASPELEPTGDWEADPLLVCGRTGYDDGEFLSQGWPFDDRGAANEREYPDGDRYANNAADLLEIRTRPTRDGVAYRIVLNTMVEPDAAIVAIGIDTGTDEGRTDWSHGLGDLGASVDHVLAIWGTGATLDGEPFPDDAYAVDLERNQLEVEVPIDPGRETWRQYAVSGVHDGDGGFSRESGPFDPDEPPVYTVGFRTVADEPLEFRDEESEVEELGTLLVDQEGMWRAAEQAEALEERDIADLGEDVDFGRLEDGDVDRSIPTAGYHNRLYASRYDLGDGIDLEEPRDVYQTRVQPYSVYVPESYEPGEPASLLVLLHSLNSNYNQYAASPNKLAQLGEERDAIVLMPFGRGPAGWWKNEAELDAFEAWADLRSRYDIDPDRVTVSGYSMGGHGTYRFGSLYPDLFGRGFAVVGPADESVFGGPTDGVYGDYSTASENPQNMMRVTDNLRHVPLLVWAGMLDELVPYTGVRNYRDRLVEHGYRHRLDSFPQDDHFTFFGHDEWGPGKDYLGDASVERRPARVTYRSVPEFGNEEYDISHDGAYWVREIAVGDDAADGVVDALSLTDGYAEPVAREFETESTDPRLNTREGMRWRSSLERRPAENAIELECADVAAVTLYVDDAGVDTTEPLEVRVETDRALTLTLRSGASERTLEIGAGESSETVVLCETGSSS</sequence>
<dbReference type="InterPro" id="IPR029058">
    <property type="entry name" value="AB_hydrolase_fold"/>
</dbReference>
<reference evidence="5" key="1">
    <citation type="submission" date="2017-11" db="EMBL/GenBank/DDBJ databases">
        <authorList>
            <person name="Kajale S.C."/>
            <person name="Sharma A."/>
        </authorList>
    </citation>
    <scope>NUCLEOTIDE SEQUENCE</scope>
    <source>
        <strain evidence="5">LS1_42</strain>
    </source>
</reference>
<evidence type="ECO:0000313" key="6">
    <source>
        <dbReference type="Proteomes" id="UP000766904"/>
    </source>
</evidence>
<dbReference type="Pfam" id="PF00326">
    <property type="entry name" value="Peptidase_S9"/>
    <property type="match status" value="1"/>
</dbReference>